<evidence type="ECO:0000313" key="1">
    <source>
        <dbReference type="EMBL" id="TQD68659.1"/>
    </source>
</evidence>
<dbReference type="AlphaFoldDB" id="A0A540K306"/>
<proteinExistence type="predicted"/>
<gene>
    <name evidence="1" type="ORF">C1H46_045808</name>
</gene>
<evidence type="ECO:0000313" key="2">
    <source>
        <dbReference type="Proteomes" id="UP000315295"/>
    </source>
</evidence>
<comment type="caution">
    <text evidence="1">The sequence shown here is derived from an EMBL/GenBank/DDBJ whole genome shotgun (WGS) entry which is preliminary data.</text>
</comment>
<protein>
    <submittedName>
        <fullName evidence="1">Uncharacterized protein</fullName>
    </submittedName>
</protein>
<reference evidence="1 2" key="1">
    <citation type="journal article" date="2019" name="G3 (Bethesda)">
        <title>Sequencing of a Wild Apple (Malus baccata) Genome Unravels the Differences Between Cultivated and Wild Apple Species Regarding Disease Resistance and Cold Tolerance.</title>
        <authorList>
            <person name="Chen X."/>
        </authorList>
    </citation>
    <scope>NUCLEOTIDE SEQUENCE [LARGE SCALE GENOMIC DNA]</scope>
    <source>
        <strain evidence="2">cv. Shandingzi</strain>
        <tissue evidence="1">Leaves</tissue>
    </source>
</reference>
<organism evidence="1 2">
    <name type="scientific">Malus baccata</name>
    <name type="common">Siberian crab apple</name>
    <name type="synonym">Pyrus baccata</name>
    <dbReference type="NCBI Taxonomy" id="106549"/>
    <lineage>
        <taxon>Eukaryota</taxon>
        <taxon>Viridiplantae</taxon>
        <taxon>Streptophyta</taxon>
        <taxon>Embryophyta</taxon>
        <taxon>Tracheophyta</taxon>
        <taxon>Spermatophyta</taxon>
        <taxon>Magnoliopsida</taxon>
        <taxon>eudicotyledons</taxon>
        <taxon>Gunneridae</taxon>
        <taxon>Pentapetalae</taxon>
        <taxon>rosids</taxon>
        <taxon>fabids</taxon>
        <taxon>Rosales</taxon>
        <taxon>Rosaceae</taxon>
        <taxon>Amygdaloideae</taxon>
        <taxon>Maleae</taxon>
        <taxon>Malus</taxon>
    </lineage>
</organism>
<name>A0A540K306_MALBA</name>
<accession>A0A540K306</accession>
<dbReference type="EMBL" id="VIEB01012561">
    <property type="protein sequence ID" value="TQD68659.1"/>
    <property type="molecule type" value="Genomic_DNA"/>
</dbReference>
<sequence>MKQTNITHQSDSVLITHFALLNSREKLTNNGDAIALQFQTNQAMSKLSFQRGSVAWNNATVASPLDGSSSPQFTSFVSISS</sequence>
<keyword evidence="2" id="KW-1185">Reference proteome</keyword>
<dbReference type="Proteomes" id="UP000315295">
    <property type="component" value="Unassembled WGS sequence"/>
</dbReference>